<dbReference type="FunFam" id="6.10.250.3440:FF:000001">
    <property type="entry name" value="Mitochondrial ribosomal protein L40"/>
    <property type="match status" value="1"/>
</dbReference>
<evidence type="ECO:0000313" key="8">
    <source>
        <dbReference type="EMBL" id="CCE65157.1"/>
    </source>
</evidence>
<dbReference type="GO" id="GO:0005762">
    <property type="term" value="C:mitochondrial large ribosomal subunit"/>
    <property type="evidence" value="ECO:0007669"/>
    <property type="project" value="EnsemblFungi"/>
</dbReference>
<dbReference type="OrthoDB" id="2098203at2759"/>
<dbReference type="AlphaFoldDB" id="G8BZ29"/>
<sequence>MTVSIQVTRKMIMQTSPKGLYAGGMFVRGKKTKTKGSLSPMTQRVVTQLSVMSAGRKQPKMLKLSKEDLVKHQLIQKSWAIYNADLRAKRDADLEKQYCSLRDAMATLQEISPELYKIANADESDRKFPLEMKVPTDYPPNKVWQYEFRSGKN</sequence>
<evidence type="ECO:0000256" key="1">
    <source>
        <dbReference type="ARBA" id="ARBA00004173"/>
    </source>
</evidence>
<keyword evidence="5" id="KW-0496">Mitochondrion</keyword>
<evidence type="ECO:0000256" key="4">
    <source>
        <dbReference type="ARBA" id="ARBA00022980"/>
    </source>
</evidence>
<evidence type="ECO:0000256" key="6">
    <source>
        <dbReference type="ARBA" id="ARBA00023274"/>
    </source>
</evidence>
<accession>G8BZ29</accession>
<dbReference type="InterPro" id="IPR019192">
    <property type="entry name" value="Ribosomal_mL40"/>
</dbReference>
<keyword evidence="4" id="KW-0689">Ribosomal protein</keyword>
<dbReference type="GO" id="GO:0032543">
    <property type="term" value="P:mitochondrial translation"/>
    <property type="evidence" value="ECO:0007669"/>
    <property type="project" value="InterPro"/>
</dbReference>
<dbReference type="eggNOG" id="KOG4778">
    <property type="taxonomic scope" value="Eukaryota"/>
</dbReference>
<dbReference type="GO" id="GO:0003735">
    <property type="term" value="F:structural constituent of ribosome"/>
    <property type="evidence" value="ECO:0007669"/>
    <property type="project" value="EnsemblFungi"/>
</dbReference>
<dbReference type="InterPro" id="IPR042831">
    <property type="entry name" value="Ribosomal_mL40_fung"/>
</dbReference>
<comment type="subcellular location">
    <subcellularLocation>
        <location evidence="1">Mitochondrion</location>
    </subcellularLocation>
</comment>
<dbReference type="KEGG" id="tpf:TPHA_0K00230"/>
<evidence type="ECO:0000256" key="7">
    <source>
        <dbReference type="ARBA" id="ARBA00035192"/>
    </source>
</evidence>
<dbReference type="PANTHER" id="PTHR39150">
    <property type="entry name" value="54S RIBOSOMAL PROTEIN L28, MITOCHONDRIAL"/>
    <property type="match status" value="1"/>
</dbReference>
<keyword evidence="9" id="KW-1185">Reference proteome</keyword>
<keyword evidence="3" id="KW-0809">Transit peptide</keyword>
<dbReference type="Gene3D" id="6.10.250.3440">
    <property type="match status" value="1"/>
</dbReference>
<dbReference type="PANTHER" id="PTHR39150:SF1">
    <property type="entry name" value="LARGE RIBOSOMAL SUBUNIT PROTEIN ML40"/>
    <property type="match status" value="1"/>
</dbReference>
<dbReference type="RefSeq" id="XP_003687591.1">
    <property type="nucleotide sequence ID" value="XM_003687543.1"/>
</dbReference>
<evidence type="ECO:0000256" key="2">
    <source>
        <dbReference type="ARBA" id="ARBA00009360"/>
    </source>
</evidence>
<dbReference type="Proteomes" id="UP000005666">
    <property type="component" value="Chromosome 11"/>
</dbReference>
<proteinExistence type="inferred from homology"/>
<dbReference type="HOGENOM" id="CLU_126124_0_0_1"/>
<organism evidence="8 9">
    <name type="scientific">Tetrapisispora phaffii (strain ATCC 24235 / CBS 4417 / NBRC 1672 / NRRL Y-8282 / UCD 70-5)</name>
    <name type="common">Yeast</name>
    <name type="synonym">Fabospora phaffii</name>
    <dbReference type="NCBI Taxonomy" id="1071381"/>
    <lineage>
        <taxon>Eukaryota</taxon>
        <taxon>Fungi</taxon>
        <taxon>Dikarya</taxon>
        <taxon>Ascomycota</taxon>
        <taxon>Saccharomycotina</taxon>
        <taxon>Saccharomycetes</taxon>
        <taxon>Saccharomycetales</taxon>
        <taxon>Saccharomycetaceae</taxon>
        <taxon>Tetrapisispora</taxon>
    </lineage>
</organism>
<dbReference type="GeneID" id="11533418"/>
<name>G8BZ29_TETPH</name>
<dbReference type="STRING" id="1071381.G8BZ29"/>
<protein>
    <recommendedName>
        <fullName evidence="7">Large ribosomal subunit protein mL40</fullName>
    </recommendedName>
</protein>
<evidence type="ECO:0000313" key="9">
    <source>
        <dbReference type="Proteomes" id="UP000005666"/>
    </source>
</evidence>
<evidence type="ECO:0000256" key="3">
    <source>
        <dbReference type="ARBA" id="ARBA00022946"/>
    </source>
</evidence>
<dbReference type="OMA" id="DYAYKAP"/>
<gene>
    <name evidence="8" type="primary">TPHA0K00230</name>
    <name evidence="8" type="ordered locus">TPHA_0K00230</name>
</gene>
<evidence type="ECO:0000256" key="5">
    <source>
        <dbReference type="ARBA" id="ARBA00023128"/>
    </source>
</evidence>
<comment type="similarity">
    <text evidence="2">Belongs to the mitochondrion-specific ribosomal protein mL40 family.</text>
</comment>
<keyword evidence="6" id="KW-0687">Ribonucleoprotein</keyword>
<dbReference type="EMBL" id="HE612866">
    <property type="protein sequence ID" value="CCE65157.1"/>
    <property type="molecule type" value="Genomic_DNA"/>
</dbReference>
<reference evidence="8 9" key="1">
    <citation type="journal article" date="2011" name="Proc. Natl. Acad. Sci. U.S.A.">
        <title>Evolutionary erosion of yeast sex chromosomes by mating-type switching accidents.</title>
        <authorList>
            <person name="Gordon J.L."/>
            <person name="Armisen D."/>
            <person name="Proux-Wera E."/>
            <person name="Oheigeartaigh S.S."/>
            <person name="Byrne K.P."/>
            <person name="Wolfe K.H."/>
        </authorList>
    </citation>
    <scope>NUCLEOTIDE SEQUENCE [LARGE SCALE GENOMIC DNA]</scope>
    <source>
        <strain evidence="9">ATCC 24235 / CBS 4417 / NBRC 1672 / NRRL Y-8282 / UCD 70-5</strain>
    </source>
</reference>
<dbReference type="Pfam" id="PF09812">
    <property type="entry name" value="MRP-L28"/>
    <property type="match status" value="1"/>
</dbReference>